<feature type="region of interest" description="Disordered" evidence="5">
    <location>
        <begin position="216"/>
        <end position="237"/>
    </location>
</feature>
<evidence type="ECO:0000313" key="10">
    <source>
        <dbReference type="RefSeq" id="XP_065674833.1"/>
    </source>
</evidence>
<protein>
    <submittedName>
        <fullName evidence="10">Chromodomain-helicase-DNA-binding protein 8 isoform X2</fullName>
    </submittedName>
</protein>
<sequence>MNPNNYMSFYNPNGGNQDIGNNYQNSTDFGLPSGGSFLDMINSPSPHLVPNPQNPNRFNPYSNQQYPYPQYAMENSAARLQQFARQMVPRPSNMYVMPGQNSLSDPIAFNMEHMAQMRMKQMDFNSHPRYRTQLQSWPRMPHSMPILQQQETHQTSMDVMQQHNSSITPDSLQLSNMQSHRNNFRKMPVLEEAPITHRGLSSQSFNFIGQNFSDSSPGSTLSPSYSQNKPTATNIGSVESLNLPNIDFNSSQQQLHQSTQQQLQQQGGLSGFMEKFSAEHNISPNIPLSPKLTHFGPSSVTTFDQVQTTNANQKLTSSIVQTPPYGPHTPNPTITGSPAAPIKYAPVQNFPMSPSFSLTSNQQNNQMNFRNYFLGMQQLQQQINQLKQGPQTQQVVMQIQMYSQQYQNIFRQYEIAKQQSENSYNQQQVSPIMQTSNQKTLKNNQHEVSHQQQQPLTQSSDIPSQSFLEEISDGLDLPDLGEYDNKDSFLSENSKTESMFPSGFIETSEIFGGGPMYAETPKIENKENAEHINSIARPSNFNMDGNEKPKESHPIEPQIWQSPRPQSSQMFQMFQPLRPNVNVREGFLPFPFQPYGMQQQLPFMQNMSISELMSKSAMPTNFSMPNSVRNMNNYNNFGSAPLQPSFPDASKPKGGKGKRGGKVPKGPSKPKIGRPQTVKKKKKDKKADFEPADFDNLAPNDFITDDAGFLDPDMRRSLRERTKKKNYKDDFDYNLSDEENKEAKGSEVDSKGNALEPVISGGANQLLAYRPNLEVEGEIAVIERILAMRVSQQETVQDDVHEKSTVMVEEYFVKYKAYSYLHCEWGTAEQLAKKDKRVHAKIKRYQQKRDSTLAFLNELDDEPFNPEYIEIDRVLDMQTTQDPVTNEKFNHYLVKWRALPYEESTWELQMNIDDSIIKQFHELKKPPSPELRHFVNRPIDVEWKPYTVSPVYKNGNKLHDYQLEGLNWLTFCWYKRINCILADEMGLGKTIQSISLLCAIKQYGIRGPFLVIAPLSTIVNWQREFEEWTDINAIVYHGSAQSRLHIQQYEMRYKDENGEDITSIYKFEAIITTYEMVLNANSFLCTIPFRCLIIDEAHRLKNQKCKLMEGLNNLQMEHRVLLTGTPLQNNVEELFSLLNFVEPTRFPSQAAFLFEFGNLKTEGQVAKLQEILKPMMLRRLKEDVAQNIASKEETIVEVELTTIQKKFYRAILEKNFSFLAKGAGYSNLPNLMNTMMELRKCCNHPFLINGAEEKIVSEYPSIPGDTNRTLVQMNALIESSGKMVLIDKLLPKLKAGGHKVLIFSQMIKVLNLIEDYLIAKRFLFERIDGGIQGNNRQAAIDRFCKTDSDRFVFLLCTRAGGLGINLTAADTVIIFDSDWNPQNDLQAQARCHRIGQDKPVKVYRLICRNTYEREMFDRASLKLGLDKAVLQNMNVKEGSSSGQQAMSKKEVEDLLKKGAYGAVMEADDNANKFCEEDIDQILERRTQVIQIQSEGKGSTFAKASFVSDKARQDISLDDPDFWQKWAKKASVDIDELDKDDQLIVDEPRRRKQTKRFGNDEEAALELSDFESDDETYEPLNKSSRVPRLSSGGQSHIERTAWTRVECFKVEKNLLIYGWARWQEIISHAHFRQDMHHSDIEAIARTILAYCFRHYRTDEKSKQFFINLINESAKKAPPKNDKFDIANQILSSASPKGTRGRKRGSSGRNTLRRLTHQYSKPALIECGLDWQSLEEQQMIVDPGYRKHLQQHCNKIMSRIRLLCFLKDDIIADAASSILNDDLADNIKFLMPPPDGEVLTEWWDVNADKSLLIGTFKHGYEKYRLIRNDPCLYFYQKVGPAPDKIANVNTENSTEQNEVKKKKEHDDEDSFNESDEEKEDTCSSTNSPVANFKESSVDASKSNELRWPTPTDMNTRLRRLINGLFKSSEKEHLEGLKAEKEKQRQERQAIVASEKQKKKLELQQKWTRRDEADFYRVVSNFGVIYDKTKKSYDWKKFRELARLEKKNDDSLTCYFEDFMSMCRRVCKKSTPDEIKSFQGSSHIEEISEERANRCIERIKLLSKIRDVLHHDQINERLKLCEVSPDFPVWWEKGKHDKALLEGVARYGLVRTEYTILMDPKSVFKALAHKPHLQSGVAQETNTSTPPSSTATSNPNMSTAASNSSPAAIQQTINGVTVDTEEHKEKNILSPSIQTHSSSENRFSFATEEYAHLLPTWPKEKSIVYHLQKVVYLILKGEWPKLMRYDNSVSNKVSIPSTSVNSVALITRSELITDKPDMCRGQMAAPIHDSRDFKIKSIDGLKLTVKPLADFRKNKRKADNSKLFGEELINAKMNKNGEKSNDYRTQDAVNRIRKENYSKVQIHIPKSMDESSSEKLENRKPVIHFPSNVKIGKFNSSPVIKNVNEMKLKNPIKLIQRDVRIDDKIPMNDSKENLFYSKDKISEKIELIKTSKEIVINENRSDNKTSIKHDYKDTKNKVRIDVKKPDQSIAIHLNSPNSNVRIQGSKIEVKEKASTKREIDLSNVILRVPDPSKFLANQDLKKKKAKMLIEQNHENKLATSESTERFTSPNSLSEPLKVRPERSAKKRAKDSILEMTEAENVNHIDYKYSPTHHSDFHTPLAIKSRDYYRNELYNDRVSPFREGRSPIQNEVSSYYHSSYSPSKYVRSPSVQSVSDHAISPRTHISPSASDSLKHHYTQPLSPRYYDDDSHFYPERSKSPKYYDYVDKEHYTCRKSPLFSAHSHDKHSPSKRKEDKIYKISEQFKTARVKHYNPHTVSEDRLLHDLSPNEYLDGKYSDKRATSSLSVESSYNYQPLSRTRMDVSDFKLGKVSERKVQVKPRNFYQPSVKVYEKSQVITNANNSQPALLSNPMDKKRVGDEKVSRDPPTSFYPTEQSSKSSKLSTQCSVIEIKQNYTTHERSATTPTSKERKNAGSLLEMKIQGLKKQRLEQLSDSSNDGHGVTSPDFKSISTDLSRSASSSTNAVSLETILPKLDSTQAVKYLNLDNIAKHLTKSAEKSCSDVSKKTISENLVESDSTLSDTSLNVNFIPSESASNIPESRITNDPNMTCVNKFELKTLES</sequence>
<dbReference type="Pfam" id="PF23078">
    <property type="entry name" value="HTH_CHD6-9"/>
    <property type="match status" value="1"/>
</dbReference>
<dbReference type="CDD" id="cd18668">
    <property type="entry name" value="CD1_tandem_CHD5-9_like"/>
    <property type="match status" value="1"/>
</dbReference>
<feature type="compositionally biased region" description="Low complexity" evidence="5">
    <location>
        <begin position="216"/>
        <end position="226"/>
    </location>
</feature>
<dbReference type="SMART" id="SM00298">
    <property type="entry name" value="CHROMO"/>
    <property type="match status" value="2"/>
</dbReference>
<name>A0ABM4DJY2_HYDVU</name>
<feature type="region of interest" description="Disordered" evidence="5">
    <location>
        <begin position="2857"/>
        <end position="2930"/>
    </location>
</feature>
<feature type="compositionally biased region" description="Polar residues" evidence="5">
    <location>
        <begin position="450"/>
        <end position="461"/>
    </location>
</feature>
<dbReference type="InterPro" id="IPR049730">
    <property type="entry name" value="SNF2/RAD54-like_C"/>
</dbReference>
<dbReference type="PANTHER" id="PTHR46850:SF1">
    <property type="entry name" value="CHROMODOMAIN-HELICASE-DNA-BINDING PROTEIN 9"/>
    <property type="match status" value="1"/>
</dbReference>
<dbReference type="Proteomes" id="UP001652625">
    <property type="component" value="Chromosome 15"/>
</dbReference>
<dbReference type="Gene3D" id="3.40.50.10810">
    <property type="entry name" value="Tandem AAA-ATPase domain"/>
    <property type="match status" value="1"/>
</dbReference>
<dbReference type="InterPro" id="IPR001650">
    <property type="entry name" value="Helicase_C-like"/>
</dbReference>
<dbReference type="InterPro" id="IPR000953">
    <property type="entry name" value="Chromo/chromo_shadow_dom"/>
</dbReference>
<dbReference type="GeneID" id="100203790"/>
<dbReference type="InterPro" id="IPR038718">
    <property type="entry name" value="SNF2-like_sf"/>
</dbReference>
<feature type="compositionally biased region" description="Polar residues" evidence="5">
    <location>
        <begin position="227"/>
        <end position="237"/>
    </location>
</feature>
<feature type="compositionally biased region" description="Polar residues" evidence="5">
    <location>
        <begin position="1845"/>
        <end position="1854"/>
    </location>
</feature>
<dbReference type="InterPro" id="IPR023780">
    <property type="entry name" value="Chromo_domain"/>
</dbReference>
<feature type="region of interest" description="Disordered" evidence="5">
    <location>
        <begin position="634"/>
        <end position="697"/>
    </location>
</feature>
<feature type="region of interest" description="Disordered" evidence="5">
    <location>
        <begin position="1842"/>
        <end position="1908"/>
    </location>
</feature>
<feature type="region of interest" description="Disordered" evidence="5">
    <location>
        <begin position="2550"/>
        <end position="2586"/>
    </location>
</feature>
<evidence type="ECO:0000313" key="9">
    <source>
        <dbReference type="Proteomes" id="UP001652625"/>
    </source>
</evidence>
<evidence type="ECO:0000259" key="7">
    <source>
        <dbReference type="PROSITE" id="PS51192"/>
    </source>
</evidence>
<dbReference type="InterPro" id="IPR056342">
    <property type="entry name" value="HTH_CHD6-9"/>
</dbReference>
<reference evidence="10" key="1">
    <citation type="submission" date="2025-08" db="UniProtKB">
        <authorList>
            <consortium name="RefSeq"/>
        </authorList>
    </citation>
    <scope>IDENTIFICATION</scope>
</reference>
<keyword evidence="3" id="KW-0539">Nucleus</keyword>
<dbReference type="SMART" id="SM00487">
    <property type="entry name" value="DEXDc"/>
    <property type="match status" value="1"/>
</dbReference>
<dbReference type="SUPFAM" id="SSF52540">
    <property type="entry name" value="P-loop containing nucleoside triphosphate hydrolases"/>
    <property type="match status" value="2"/>
</dbReference>
<proteinExistence type="predicted"/>
<dbReference type="Gene3D" id="2.40.50.40">
    <property type="match status" value="2"/>
</dbReference>
<dbReference type="PROSITE" id="PS50013">
    <property type="entry name" value="CHROMO_2"/>
    <property type="match status" value="1"/>
</dbReference>
<feature type="compositionally biased region" description="Basic and acidic residues" evidence="5">
    <location>
        <begin position="2913"/>
        <end position="2928"/>
    </location>
</feature>
<feature type="region of interest" description="Disordered" evidence="5">
    <location>
        <begin position="422"/>
        <end position="461"/>
    </location>
</feature>
<gene>
    <name evidence="10" type="primary">LOC100203790</name>
</gene>
<dbReference type="PROSITE" id="PS51194">
    <property type="entry name" value="HELICASE_CTER"/>
    <property type="match status" value="1"/>
</dbReference>
<keyword evidence="9" id="KW-1185">Reference proteome</keyword>
<feature type="region of interest" description="Disordered" evidence="5">
    <location>
        <begin position="2131"/>
        <end position="2164"/>
    </location>
</feature>
<dbReference type="InterPro" id="IPR051493">
    <property type="entry name" value="CHD"/>
</dbReference>
<evidence type="ECO:0000256" key="2">
    <source>
        <dbReference type="ARBA" id="ARBA00022801"/>
    </source>
</evidence>
<dbReference type="Pfam" id="PF00271">
    <property type="entry name" value="Helicase_C"/>
    <property type="match status" value="1"/>
</dbReference>
<dbReference type="SUPFAM" id="SSF54160">
    <property type="entry name" value="Chromo domain-like"/>
    <property type="match status" value="1"/>
</dbReference>
<evidence type="ECO:0000259" key="6">
    <source>
        <dbReference type="PROSITE" id="PS50013"/>
    </source>
</evidence>
<keyword evidence="2" id="KW-0378">Hydrolase</keyword>
<feature type="domain" description="Helicase ATP-binding" evidence="7">
    <location>
        <begin position="970"/>
        <end position="1144"/>
    </location>
</feature>
<feature type="region of interest" description="Disordered" evidence="5">
    <location>
        <begin position="2944"/>
        <end position="2971"/>
    </location>
</feature>
<dbReference type="CDD" id="cd17995">
    <property type="entry name" value="DEXHc_CHD6_7_8_9"/>
    <property type="match status" value="1"/>
</dbReference>
<dbReference type="Pfam" id="PF00385">
    <property type="entry name" value="Chromo"/>
    <property type="match status" value="2"/>
</dbReference>
<dbReference type="SMART" id="SM00490">
    <property type="entry name" value="HELICc"/>
    <property type="match status" value="1"/>
</dbReference>
<feature type="region of interest" description="Disordered" evidence="5">
    <location>
        <begin position="2662"/>
        <end position="2708"/>
    </location>
</feature>
<feature type="compositionally biased region" description="Basic residues" evidence="5">
    <location>
        <begin position="653"/>
        <end position="662"/>
    </location>
</feature>
<dbReference type="PANTHER" id="PTHR46850">
    <property type="entry name" value="CHROMODOMAIN-HELICASE-DNA-BINDING PROTEIN 9"/>
    <property type="match status" value="1"/>
</dbReference>
<feature type="domain" description="Helicase C-terminal" evidence="8">
    <location>
        <begin position="1285"/>
        <end position="1436"/>
    </location>
</feature>
<keyword evidence="1" id="KW-0677">Repeat</keyword>
<dbReference type="InterPro" id="IPR016197">
    <property type="entry name" value="Chromo-like_dom_sf"/>
</dbReference>
<evidence type="ECO:0000259" key="8">
    <source>
        <dbReference type="PROSITE" id="PS51194"/>
    </source>
</evidence>
<organism evidence="9 10">
    <name type="scientific">Hydra vulgaris</name>
    <name type="common">Hydra</name>
    <name type="synonym">Hydra attenuata</name>
    <dbReference type="NCBI Taxonomy" id="6087"/>
    <lineage>
        <taxon>Eukaryota</taxon>
        <taxon>Metazoa</taxon>
        <taxon>Cnidaria</taxon>
        <taxon>Hydrozoa</taxon>
        <taxon>Hydroidolina</taxon>
        <taxon>Anthoathecata</taxon>
        <taxon>Aplanulata</taxon>
        <taxon>Hydridae</taxon>
        <taxon>Hydra</taxon>
    </lineage>
</organism>
<dbReference type="InterPro" id="IPR014001">
    <property type="entry name" value="Helicase_ATP-bd"/>
</dbReference>
<feature type="compositionally biased region" description="Polar residues" evidence="5">
    <location>
        <begin position="2554"/>
        <end position="2570"/>
    </location>
</feature>
<evidence type="ECO:0000256" key="3">
    <source>
        <dbReference type="ARBA" id="ARBA00023242"/>
    </source>
</evidence>
<feature type="compositionally biased region" description="Acidic residues" evidence="5">
    <location>
        <begin position="1864"/>
        <end position="1877"/>
    </location>
</feature>
<dbReference type="Gene3D" id="1.10.10.60">
    <property type="entry name" value="Homeodomain-like"/>
    <property type="match status" value="2"/>
</dbReference>
<feature type="region of interest" description="Disordered" evidence="5">
    <location>
        <begin position="1571"/>
        <end position="1590"/>
    </location>
</feature>
<evidence type="ECO:0000256" key="1">
    <source>
        <dbReference type="ARBA" id="ARBA00022737"/>
    </source>
</evidence>
<dbReference type="Pfam" id="PF00176">
    <property type="entry name" value="SNF2-rel_dom"/>
    <property type="match status" value="1"/>
</dbReference>
<keyword evidence="4" id="KW-0175">Coiled coil</keyword>
<feature type="compositionally biased region" description="Low complexity" evidence="5">
    <location>
        <begin position="2138"/>
        <end position="2164"/>
    </location>
</feature>
<dbReference type="InterPro" id="IPR000330">
    <property type="entry name" value="SNF2_N"/>
</dbReference>
<dbReference type="CDD" id="cd18793">
    <property type="entry name" value="SF2_C_SNF"/>
    <property type="match status" value="1"/>
</dbReference>
<feature type="compositionally biased region" description="Polar residues" evidence="5">
    <location>
        <begin position="422"/>
        <end position="443"/>
    </location>
</feature>
<evidence type="ECO:0000256" key="5">
    <source>
        <dbReference type="SAM" id="MobiDB-lite"/>
    </source>
</evidence>
<dbReference type="RefSeq" id="XP_065674833.1">
    <property type="nucleotide sequence ID" value="XM_065818761.1"/>
</dbReference>
<dbReference type="Gene3D" id="3.40.50.300">
    <property type="entry name" value="P-loop containing nucleotide triphosphate hydrolases"/>
    <property type="match status" value="1"/>
</dbReference>
<feature type="compositionally biased region" description="Polar residues" evidence="5">
    <location>
        <begin position="1880"/>
        <end position="1900"/>
    </location>
</feature>
<dbReference type="PROSITE" id="PS51192">
    <property type="entry name" value="HELICASE_ATP_BIND_1"/>
    <property type="match status" value="1"/>
</dbReference>
<feature type="domain" description="Chromo" evidence="6">
    <location>
        <begin position="869"/>
        <end position="912"/>
    </location>
</feature>
<feature type="coiled-coil region" evidence="4">
    <location>
        <begin position="1924"/>
        <end position="1961"/>
    </location>
</feature>
<evidence type="ECO:0000256" key="4">
    <source>
        <dbReference type="SAM" id="Coils"/>
    </source>
</evidence>
<feature type="compositionally biased region" description="Basic and acidic residues" evidence="5">
    <location>
        <begin position="2868"/>
        <end position="2880"/>
    </location>
</feature>
<dbReference type="InterPro" id="IPR027417">
    <property type="entry name" value="P-loop_NTPase"/>
</dbReference>
<accession>A0ABM4DJY2</accession>